<keyword evidence="1" id="KW-1185">Reference proteome</keyword>
<proteinExistence type="predicted"/>
<sequence>MRIALQAKRKLGFVLGTCKKDSFKSELNEDWEHMEIAIIYQGTDSVSAYFTRLKELCAEYDAIVPIPNSKEYVEHLQQQRLMQFLSGLNEVYDQARRQTLMKIVEPTLNQAYALIIEDESQNSSSHPALPNREDHVAMQTSKGKFTVQNSRGQYKGKKPFVKCDYCNKSGNSKENCYKLVGYPTDFKNKKPYATNMTNGGLENDK</sequence>
<evidence type="ECO:0000313" key="1">
    <source>
        <dbReference type="Proteomes" id="UP000790787"/>
    </source>
</evidence>
<organism evidence="1 2">
    <name type="scientific">Nicotiana tabacum</name>
    <name type="common">Common tobacco</name>
    <dbReference type="NCBI Taxonomy" id="4097"/>
    <lineage>
        <taxon>Eukaryota</taxon>
        <taxon>Viridiplantae</taxon>
        <taxon>Streptophyta</taxon>
        <taxon>Embryophyta</taxon>
        <taxon>Tracheophyta</taxon>
        <taxon>Spermatophyta</taxon>
        <taxon>Magnoliopsida</taxon>
        <taxon>eudicotyledons</taxon>
        <taxon>Gunneridae</taxon>
        <taxon>Pentapetalae</taxon>
        <taxon>asterids</taxon>
        <taxon>lamiids</taxon>
        <taxon>Solanales</taxon>
        <taxon>Solanaceae</taxon>
        <taxon>Nicotianoideae</taxon>
        <taxon>Nicotianeae</taxon>
        <taxon>Nicotiana</taxon>
    </lineage>
</organism>
<dbReference type="Proteomes" id="UP000790787">
    <property type="component" value="Chromosome 24"/>
</dbReference>
<protein>
    <submittedName>
        <fullName evidence="2">Uncharacterized protein LOC142178310</fullName>
    </submittedName>
</protein>
<gene>
    <name evidence="2" type="primary">LOC142178310</name>
</gene>
<name>A0AC58U2N2_TOBAC</name>
<dbReference type="RefSeq" id="XP_075103742.1">
    <property type="nucleotide sequence ID" value="XM_075247641.1"/>
</dbReference>
<evidence type="ECO:0000313" key="2">
    <source>
        <dbReference type="RefSeq" id="XP_075103742.1"/>
    </source>
</evidence>
<accession>A0AC58U2N2</accession>
<reference evidence="2" key="2">
    <citation type="submission" date="2025-08" db="UniProtKB">
        <authorList>
            <consortium name="RefSeq"/>
        </authorList>
    </citation>
    <scope>IDENTIFICATION</scope>
    <source>
        <tissue evidence="2">Leaf</tissue>
    </source>
</reference>
<reference evidence="1" key="1">
    <citation type="journal article" date="2014" name="Nat. Commun.">
        <title>The tobacco genome sequence and its comparison with those of tomato and potato.</title>
        <authorList>
            <person name="Sierro N."/>
            <person name="Battey J.N."/>
            <person name="Ouadi S."/>
            <person name="Bakaher N."/>
            <person name="Bovet L."/>
            <person name="Willig A."/>
            <person name="Goepfert S."/>
            <person name="Peitsch M.C."/>
            <person name="Ivanov N.V."/>
        </authorList>
    </citation>
    <scope>NUCLEOTIDE SEQUENCE [LARGE SCALE GENOMIC DNA]</scope>
</reference>